<dbReference type="AlphaFoldDB" id="W6Z8A6"/>
<evidence type="ECO:0000313" key="1">
    <source>
        <dbReference type="EMBL" id="EUC43789.1"/>
    </source>
</evidence>
<evidence type="ECO:0000313" key="2">
    <source>
        <dbReference type="Proteomes" id="UP000054032"/>
    </source>
</evidence>
<protein>
    <submittedName>
        <fullName evidence="1">Uncharacterized protein</fullName>
    </submittedName>
</protein>
<accession>W6Z8A6</accession>
<reference evidence="1 2" key="1">
    <citation type="journal article" date="2013" name="PLoS Genet.">
        <title>Comparative genome structure, secondary metabolite, and effector coding capacity across Cochliobolus pathogens.</title>
        <authorList>
            <person name="Condon B.J."/>
            <person name="Leng Y."/>
            <person name="Wu D."/>
            <person name="Bushley K.E."/>
            <person name="Ohm R.A."/>
            <person name="Otillar R."/>
            <person name="Martin J."/>
            <person name="Schackwitz W."/>
            <person name="Grimwood J."/>
            <person name="MohdZainudin N."/>
            <person name="Xue C."/>
            <person name="Wang R."/>
            <person name="Manning V.A."/>
            <person name="Dhillon B."/>
            <person name="Tu Z.J."/>
            <person name="Steffenson B.J."/>
            <person name="Salamov A."/>
            <person name="Sun H."/>
            <person name="Lowry S."/>
            <person name="LaButti K."/>
            <person name="Han J."/>
            <person name="Copeland A."/>
            <person name="Lindquist E."/>
            <person name="Barry K."/>
            <person name="Schmutz J."/>
            <person name="Baker S.E."/>
            <person name="Ciuffetti L.M."/>
            <person name="Grigoriev I.V."/>
            <person name="Zhong S."/>
            <person name="Turgeon B.G."/>
        </authorList>
    </citation>
    <scope>NUCLEOTIDE SEQUENCE [LARGE SCALE GENOMIC DNA]</scope>
    <source>
        <strain evidence="1 2">ATCC 44560</strain>
    </source>
</reference>
<sequence length="149" mass="16564">IGVASTKAKCWRLSENITHGSEVLSCTRTYEYLHPGVYARQHAFGIDEASQPHDAHDILPHRDNPHTLPIVQPIHPSVVEYLIVPPAYKTSVGVYSVMCWRGKSCTTCNSSIDAHDPTTSQDPICGTSRLICICLMRLFHDLKKHLATS</sequence>
<dbReference type="GeneID" id="19129560"/>
<dbReference type="RefSeq" id="XP_007689701.1">
    <property type="nucleotide sequence ID" value="XM_007691511.1"/>
</dbReference>
<name>W6Z8A6_COCMI</name>
<dbReference type="HOGENOM" id="CLU_1754013_0_0_1"/>
<dbReference type="Proteomes" id="UP000054032">
    <property type="component" value="Unassembled WGS sequence"/>
</dbReference>
<dbReference type="KEGG" id="bor:COCMIDRAFT_99896"/>
<proteinExistence type="predicted"/>
<dbReference type="EMBL" id="KI964019">
    <property type="protein sequence ID" value="EUC43789.1"/>
    <property type="molecule type" value="Genomic_DNA"/>
</dbReference>
<organism evidence="1 2">
    <name type="scientific">Bipolaris oryzae ATCC 44560</name>
    <dbReference type="NCBI Taxonomy" id="930090"/>
    <lineage>
        <taxon>Eukaryota</taxon>
        <taxon>Fungi</taxon>
        <taxon>Dikarya</taxon>
        <taxon>Ascomycota</taxon>
        <taxon>Pezizomycotina</taxon>
        <taxon>Dothideomycetes</taxon>
        <taxon>Pleosporomycetidae</taxon>
        <taxon>Pleosporales</taxon>
        <taxon>Pleosporineae</taxon>
        <taxon>Pleosporaceae</taxon>
        <taxon>Bipolaris</taxon>
    </lineage>
</organism>
<gene>
    <name evidence="1" type="ORF">COCMIDRAFT_99896</name>
</gene>
<keyword evidence="2" id="KW-1185">Reference proteome</keyword>
<feature type="non-terminal residue" evidence="1">
    <location>
        <position position="1"/>
    </location>
</feature>